<dbReference type="AlphaFoldDB" id="A0A1Z4GEE6"/>
<proteinExistence type="predicted"/>
<dbReference type="Proteomes" id="UP000218287">
    <property type="component" value="Chromosome"/>
</dbReference>
<dbReference type="SUPFAM" id="SSF51206">
    <property type="entry name" value="cAMP-binding domain-like"/>
    <property type="match status" value="1"/>
</dbReference>
<reference evidence="1 2" key="1">
    <citation type="submission" date="2017-06" db="EMBL/GenBank/DDBJ databases">
        <title>Genome sequencing of cyanobaciteial culture collection at National Institute for Environmental Studies (NIES).</title>
        <authorList>
            <person name="Hirose Y."/>
            <person name="Shimura Y."/>
            <person name="Fujisawa T."/>
            <person name="Nakamura Y."/>
            <person name="Kawachi M."/>
        </authorList>
    </citation>
    <scope>NUCLEOTIDE SEQUENCE [LARGE SCALE GENOMIC DNA]</scope>
    <source>
        <strain evidence="1 2">NIES-21</strain>
    </source>
</reference>
<dbReference type="InterPro" id="IPR014710">
    <property type="entry name" value="RmlC-like_jellyroll"/>
</dbReference>
<protein>
    <recommendedName>
        <fullName evidence="3">Cyclic nucleotide-binding domain-containing protein</fullName>
    </recommendedName>
</protein>
<organism evidence="1 2">
    <name type="scientific">Anabaenopsis circularis NIES-21</name>
    <dbReference type="NCBI Taxonomy" id="1085406"/>
    <lineage>
        <taxon>Bacteria</taxon>
        <taxon>Bacillati</taxon>
        <taxon>Cyanobacteriota</taxon>
        <taxon>Cyanophyceae</taxon>
        <taxon>Nostocales</taxon>
        <taxon>Nodulariaceae</taxon>
        <taxon>Anabaenopsis</taxon>
    </lineage>
</organism>
<evidence type="ECO:0008006" key="3">
    <source>
        <dbReference type="Google" id="ProtNLM"/>
    </source>
</evidence>
<name>A0A1Z4GEE6_9CYAN</name>
<accession>A0A1Z4GEE6</accession>
<dbReference type="EMBL" id="AP018174">
    <property type="protein sequence ID" value="BAY15839.1"/>
    <property type="molecule type" value="Genomic_DNA"/>
</dbReference>
<dbReference type="InterPro" id="IPR018490">
    <property type="entry name" value="cNMP-bd_dom_sf"/>
</dbReference>
<sequence length="210" mass="25532">MMHMQQEIDQYEKLFQVLDRAVILSKQQQENVRKFFKYRELPKDYQLLKSGEISNYLYFLVKGVVRQFYYVEDKEITSRFAFEDDFIYSPHSFISRKPSKENIKSVSNCQFFVTTYEGLQYLYDNDPAWNKIGRLLIEHYYIELAEWAFLMKTQTAFERYENLVHRHPDILERVKLGHLASYLGVTQETLSRIRARYRNQQRRRHLAQEI</sequence>
<gene>
    <name evidence="1" type="ORF">NIES21_16600</name>
</gene>
<keyword evidence="2" id="KW-1185">Reference proteome</keyword>
<dbReference type="Gene3D" id="2.60.120.10">
    <property type="entry name" value="Jelly Rolls"/>
    <property type="match status" value="1"/>
</dbReference>
<evidence type="ECO:0000313" key="1">
    <source>
        <dbReference type="EMBL" id="BAY15839.1"/>
    </source>
</evidence>
<evidence type="ECO:0000313" key="2">
    <source>
        <dbReference type="Proteomes" id="UP000218287"/>
    </source>
</evidence>